<sequence>MNVVRWNRTYGTESKDRLNARFADWYYIIPEATYRQLRINRDELFVDPGASDAAASGAPPAGLPPDMQLPGGFGN</sequence>
<feature type="compositionally biased region" description="Low complexity" evidence="1">
    <location>
        <begin position="49"/>
        <end position="66"/>
    </location>
</feature>
<evidence type="ECO:0000313" key="2">
    <source>
        <dbReference type="EMBL" id="MCC9643117.1"/>
    </source>
</evidence>
<gene>
    <name evidence="2" type="ORF">LOC71_12595</name>
</gene>
<feature type="region of interest" description="Disordered" evidence="1">
    <location>
        <begin position="49"/>
        <end position="75"/>
    </location>
</feature>
<name>A0ABS8NJK0_9BACT</name>
<protein>
    <submittedName>
        <fullName evidence="2">Uncharacterized protein</fullName>
    </submittedName>
</protein>
<dbReference type="EMBL" id="JAJKFW010000023">
    <property type="protein sequence ID" value="MCC9643117.1"/>
    <property type="molecule type" value="Genomic_DNA"/>
</dbReference>
<proteinExistence type="predicted"/>
<dbReference type="Proteomes" id="UP001430306">
    <property type="component" value="Unassembled WGS sequence"/>
</dbReference>
<organism evidence="2 3">
    <name type="scientific">Rhodopirellula halodulae</name>
    <dbReference type="NCBI Taxonomy" id="2894198"/>
    <lineage>
        <taxon>Bacteria</taxon>
        <taxon>Pseudomonadati</taxon>
        <taxon>Planctomycetota</taxon>
        <taxon>Planctomycetia</taxon>
        <taxon>Pirellulales</taxon>
        <taxon>Pirellulaceae</taxon>
        <taxon>Rhodopirellula</taxon>
    </lineage>
</organism>
<evidence type="ECO:0000256" key="1">
    <source>
        <dbReference type="SAM" id="MobiDB-lite"/>
    </source>
</evidence>
<keyword evidence="3" id="KW-1185">Reference proteome</keyword>
<evidence type="ECO:0000313" key="3">
    <source>
        <dbReference type="Proteomes" id="UP001430306"/>
    </source>
</evidence>
<accession>A0ABS8NJK0</accession>
<comment type="caution">
    <text evidence="2">The sequence shown here is derived from an EMBL/GenBank/DDBJ whole genome shotgun (WGS) entry which is preliminary data.</text>
</comment>
<dbReference type="RefSeq" id="WP_230274055.1">
    <property type="nucleotide sequence ID" value="NZ_JAJKFW010000023.1"/>
</dbReference>
<reference evidence="2" key="1">
    <citation type="submission" date="2021-11" db="EMBL/GenBank/DDBJ databases">
        <title>Genome sequence.</title>
        <authorList>
            <person name="Sun Q."/>
        </authorList>
    </citation>
    <scope>NUCLEOTIDE SEQUENCE</scope>
    <source>
        <strain evidence="2">JC740</strain>
    </source>
</reference>